<organism evidence="1 2">
    <name type="scientific">Limimaricola litoreus</name>
    <dbReference type="NCBI Taxonomy" id="2955316"/>
    <lineage>
        <taxon>Bacteria</taxon>
        <taxon>Pseudomonadati</taxon>
        <taxon>Pseudomonadota</taxon>
        <taxon>Alphaproteobacteria</taxon>
        <taxon>Rhodobacterales</taxon>
        <taxon>Paracoccaceae</taxon>
        <taxon>Limimaricola</taxon>
    </lineage>
</organism>
<reference evidence="1" key="1">
    <citation type="submission" date="2022-06" db="EMBL/GenBank/DDBJ databases">
        <title>Limimaricola sediminis sp. nov., isolated from an intertidal sediment.</title>
        <authorList>
            <person name="Shao X."/>
        </authorList>
    </citation>
    <scope>NUCLEOTIDE SEQUENCE</scope>
    <source>
        <strain evidence="1">ASW11-118</strain>
    </source>
</reference>
<dbReference type="RefSeq" id="WP_253331226.1">
    <property type="nucleotide sequence ID" value="NZ_JAMYXC010000112.1"/>
</dbReference>
<keyword evidence="2" id="KW-1185">Reference proteome</keyword>
<evidence type="ECO:0000313" key="1">
    <source>
        <dbReference type="EMBL" id="MCP1168375.1"/>
    </source>
</evidence>
<name>A0A9X2JPL7_9RHOB</name>
<proteinExistence type="predicted"/>
<gene>
    <name evidence="1" type="ORF">NHG85_07525</name>
</gene>
<dbReference type="Proteomes" id="UP001139477">
    <property type="component" value="Unassembled WGS sequence"/>
</dbReference>
<sequence length="429" mass="45564">MRLILRLLLTIGVVMMIAVVALGVSRSPRAAPNAAPSGQDVTLARGLLHQLRRLSNETGGGTLEVPIEALRGSLRMGGQIVPGFRGQAEILNGDLVLDGAIPVPGTQERLWINLRAEVPPFEGAPKIAALQIGRIHLPESFGLALLQTGARAVLGTDASRRAFDAVQGLSISDDTILAELKLDSEGRGKITGQALAALRGSGMPDPRRIARDYVAIRDAIETGVLPTSGSFTPYLKFALDRARRDTTGATLADGYTSAIFALAKACGANDLSLFSGGLVDPAEAQGRDWARSCDGITLRGRTDTRRHFVTAAALQAASNRGVSVSIGEFKELFDSVEEANGFDFTDIAANNSGIRFSQRVIATPTAGWAQLIAALGGEDDFIVMIDDLPGRLPAAEFAARFGSVGEERYDQQLAVIEHRIDALKLHKIP</sequence>
<comment type="caution">
    <text evidence="1">The sequence shown here is derived from an EMBL/GenBank/DDBJ whole genome shotgun (WGS) entry which is preliminary data.</text>
</comment>
<evidence type="ECO:0000313" key="2">
    <source>
        <dbReference type="Proteomes" id="UP001139477"/>
    </source>
</evidence>
<protein>
    <submittedName>
        <fullName evidence="1">Uncharacterized protein</fullName>
    </submittedName>
</protein>
<dbReference type="AlphaFoldDB" id="A0A9X2JPL7"/>
<dbReference type="EMBL" id="JAMYXC010000112">
    <property type="protein sequence ID" value="MCP1168375.1"/>
    <property type="molecule type" value="Genomic_DNA"/>
</dbReference>
<accession>A0A9X2JPL7</accession>